<reference evidence="1" key="2">
    <citation type="journal article" date="2015" name="Fish Shellfish Immunol.">
        <title>Early steps in the European eel (Anguilla anguilla)-Vibrio vulnificus interaction in the gills: Role of the RtxA13 toxin.</title>
        <authorList>
            <person name="Callol A."/>
            <person name="Pajuelo D."/>
            <person name="Ebbesson L."/>
            <person name="Teles M."/>
            <person name="MacKenzie S."/>
            <person name="Amaro C."/>
        </authorList>
    </citation>
    <scope>NUCLEOTIDE SEQUENCE</scope>
</reference>
<name>A0A0E9RP83_ANGAN</name>
<dbReference type="AlphaFoldDB" id="A0A0E9RP83"/>
<protein>
    <submittedName>
        <fullName evidence="1">Uncharacterized protein</fullName>
    </submittedName>
</protein>
<proteinExistence type="predicted"/>
<accession>A0A0E9RP83</accession>
<sequence length="44" mass="5160">MEFIIFLCDFVSVGPRAWLGALERFVHYGFVHYCYSDLNMVPES</sequence>
<reference evidence="1" key="1">
    <citation type="submission" date="2014-11" db="EMBL/GenBank/DDBJ databases">
        <authorList>
            <person name="Amaro Gonzalez C."/>
        </authorList>
    </citation>
    <scope>NUCLEOTIDE SEQUENCE</scope>
</reference>
<evidence type="ECO:0000313" key="1">
    <source>
        <dbReference type="EMBL" id="JAH30178.1"/>
    </source>
</evidence>
<dbReference type="EMBL" id="GBXM01078399">
    <property type="protein sequence ID" value="JAH30178.1"/>
    <property type="molecule type" value="Transcribed_RNA"/>
</dbReference>
<organism evidence="1">
    <name type="scientific">Anguilla anguilla</name>
    <name type="common">European freshwater eel</name>
    <name type="synonym">Muraena anguilla</name>
    <dbReference type="NCBI Taxonomy" id="7936"/>
    <lineage>
        <taxon>Eukaryota</taxon>
        <taxon>Metazoa</taxon>
        <taxon>Chordata</taxon>
        <taxon>Craniata</taxon>
        <taxon>Vertebrata</taxon>
        <taxon>Euteleostomi</taxon>
        <taxon>Actinopterygii</taxon>
        <taxon>Neopterygii</taxon>
        <taxon>Teleostei</taxon>
        <taxon>Anguilliformes</taxon>
        <taxon>Anguillidae</taxon>
        <taxon>Anguilla</taxon>
    </lineage>
</organism>